<gene>
    <name evidence="3" type="ORF">UFOPK1906_00104</name>
    <name evidence="4" type="ORF">UFOPK2969_01562</name>
    <name evidence="1" type="ORF">UFOPK3331_01448</name>
    <name evidence="5" type="ORF">UFOPK3785_00074</name>
    <name evidence="6" type="ORF">UFOPK3927_01078</name>
    <name evidence="2" type="ORF">UFOPK4201_00078</name>
</gene>
<reference evidence="3" key="1">
    <citation type="submission" date="2020-05" db="EMBL/GenBank/DDBJ databases">
        <authorList>
            <person name="Chiriac C."/>
            <person name="Salcher M."/>
            <person name="Ghai R."/>
            <person name="Kavagutti S V."/>
        </authorList>
    </citation>
    <scope>NUCLEOTIDE SEQUENCE</scope>
</reference>
<dbReference type="AlphaFoldDB" id="A0A6J6HGC1"/>
<dbReference type="EMBL" id="CAEUNJ010000002">
    <property type="protein sequence ID" value="CAB4370227.1"/>
    <property type="molecule type" value="Genomic_DNA"/>
</dbReference>
<dbReference type="EMBL" id="CAFBOK010000118">
    <property type="protein sequence ID" value="CAB4987161.1"/>
    <property type="molecule type" value="Genomic_DNA"/>
</dbReference>
<evidence type="ECO:0000313" key="1">
    <source>
        <dbReference type="EMBL" id="CAB4344973.1"/>
    </source>
</evidence>
<dbReference type="EMBL" id="CAESAL010000061">
    <property type="protein sequence ID" value="CAB4344973.1"/>
    <property type="molecule type" value="Genomic_DNA"/>
</dbReference>
<accession>A0A6J6HGC1</accession>
<evidence type="ECO:0000313" key="6">
    <source>
        <dbReference type="EMBL" id="CAB4987161.1"/>
    </source>
</evidence>
<sequence length="65" mass="7136">MRRPRPAEFFFAAAGSFSDPDEVDVIRRVCLPGPHGPGTLAGSRIRQLQHPNLGSIRLLIDLKQG</sequence>
<dbReference type="EMBL" id="CAFAAD010000153">
    <property type="protein sequence ID" value="CAB4802745.1"/>
    <property type="molecule type" value="Genomic_DNA"/>
</dbReference>
<organism evidence="3">
    <name type="scientific">freshwater metagenome</name>
    <dbReference type="NCBI Taxonomy" id="449393"/>
    <lineage>
        <taxon>unclassified sequences</taxon>
        <taxon>metagenomes</taxon>
        <taxon>ecological metagenomes</taxon>
    </lineage>
</organism>
<evidence type="ECO:0000313" key="5">
    <source>
        <dbReference type="EMBL" id="CAB4939413.1"/>
    </source>
</evidence>
<evidence type="ECO:0000313" key="4">
    <source>
        <dbReference type="EMBL" id="CAB4802745.1"/>
    </source>
</evidence>
<dbReference type="EMBL" id="CAFBNJ010000002">
    <property type="protein sequence ID" value="CAB4939413.1"/>
    <property type="molecule type" value="Genomic_DNA"/>
</dbReference>
<proteinExistence type="predicted"/>
<evidence type="ECO:0000313" key="3">
    <source>
        <dbReference type="EMBL" id="CAB4612006.1"/>
    </source>
</evidence>
<protein>
    <submittedName>
        <fullName evidence="3">Unannotated protein</fullName>
    </submittedName>
</protein>
<dbReference type="EMBL" id="CAEZVC010000003">
    <property type="protein sequence ID" value="CAB4612006.1"/>
    <property type="molecule type" value="Genomic_DNA"/>
</dbReference>
<name>A0A6J6HGC1_9ZZZZ</name>
<evidence type="ECO:0000313" key="2">
    <source>
        <dbReference type="EMBL" id="CAB4370227.1"/>
    </source>
</evidence>